<evidence type="ECO:0000259" key="3">
    <source>
        <dbReference type="Pfam" id="PF13239"/>
    </source>
</evidence>
<feature type="transmembrane region" description="Helical" evidence="2">
    <location>
        <begin position="83"/>
        <end position="106"/>
    </location>
</feature>
<dbReference type="Pfam" id="PF13239">
    <property type="entry name" value="2TM"/>
    <property type="match status" value="1"/>
</dbReference>
<feature type="region of interest" description="Disordered" evidence="1">
    <location>
        <begin position="52"/>
        <end position="71"/>
    </location>
</feature>
<evidence type="ECO:0000256" key="1">
    <source>
        <dbReference type="SAM" id="MobiDB-lite"/>
    </source>
</evidence>
<accession>A0ABT0CBL5</accession>
<evidence type="ECO:0000313" key="5">
    <source>
        <dbReference type="Proteomes" id="UP000830835"/>
    </source>
</evidence>
<dbReference type="Proteomes" id="UP000830835">
    <property type="component" value="Unassembled WGS sequence"/>
</dbReference>
<keyword evidence="2" id="KW-0472">Membrane</keyword>
<keyword evidence="2" id="KW-0812">Transmembrane</keyword>
<reference evidence="4" key="1">
    <citation type="submission" date="2021-02" db="EMBL/GenBank/DDBJ databases">
        <title>The CRISPR/cas machinery reduction and long-range gene transfer in the hot spring cyanobacterium Synechococcus.</title>
        <authorList>
            <person name="Dvorak P."/>
            <person name="Jahodarova E."/>
            <person name="Hasler P."/>
            <person name="Poulickova A."/>
        </authorList>
    </citation>
    <scope>NUCLEOTIDE SEQUENCE</scope>
    <source>
        <strain evidence="4">Rupite</strain>
    </source>
</reference>
<protein>
    <submittedName>
        <fullName evidence="4">2TM domain-containing protein</fullName>
    </submittedName>
</protein>
<feature type="domain" description="2TM" evidence="3">
    <location>
        <begin position="73"/>
        <end position="121"/>
    </location>
</feature>
<name>A0ABT0CBL5_THEVL</name>
<evidence type="ECO:0000313" key="4">
    <source>
        <dbReference type="EMBL" id="MCJ2543182.1"/>
    </source>
</evidence>
<dbReference type="EMBL" id="JAFIRA010000022">
    <property type="protein sequence ID" value="MCJ2543182.1"/>
    <property type="molecule type" value="Genomic_DNA"/>
</dbReference>
<gene>
    <name evidence="4" type="ORF">JX360_09725</name>
</gene>
<dbReference type="InterPro" id="IPR025698">
    <property type="entry name" value="2TM_dom"/>
</dbReference>
<evidence type="ECO:0000256" key="2">
    <source>
        <dbReference type="SAM" id="Phobius"/>
    </source>
</evidence>
<sequence>MTQYSQADVERILTRALSQRAQTETFTAQDLQEMASELGISQDVLEQAIHTEQPLESTSKPKPLLNEKHRKHQAKIRQTGIQYLMIGVFLTLINLFTAGRITWAVFPILGMGLGWGLKATSSVEELKIGCKKGEVSC</sequence>
<proteinExistence type="predicted"/>
<organism evidence="4 5">
    <name type="scientific">Thermostichus vulcanus str. 'Rupite'</name>
    <dbReference type="NCBI Taxonomy" id="2813851"/>
    <lineage>
        <taxon>Bacteria</taxon>
        <taxon>Bacillati</taxon>
        <taxon>Cyanobacteriota</taxon>
        <taxon>Cyanophyceae</taxon>
        <taxon>Thermostichales</taxon>
        <taxon>Thermostichaceae</taxon>
        <taxon>Thermostichus</taxon>
    </lineage>
</organism>
<keyword evidence="5" id="KW-1185">Reference proteome</keyword>
<comment type="caution">
    <text evidence="4">The sequence shown here is derived from an EMBL/GenBank/DDBJ whole genome shotgun (WGS) entry which is preliminary data.</text>
</comment>
<dbReference type="RefSeq" id="WP_244350460.1">
    <property type="nucleotide sequence ID" value="NZ_JAFIRA010000022.1"/>
</dbReference>
<keyword evidence="2" id="KW-1133">Transmembrane helix</keyword>